<organism evidence="1">
    <name type="scientific">marine sediment metagenome</name>
    <dbReference type="NCBI Taxonomy" id="412755"/>
    <lineage>
        <taxon>unclassified sequences</taxon>
        <taxon>metagenomes</taxon>
        <taxon>ecological metagenomes</taxon>
    </lineage>
</organism>
<gene>
    <name evidence="1" type="ORF">MGSAQ_000194</name>
</gene>
<dbReference type="AlphaFoldDB" id="A0A1B6NY18"/>
<name>A0A1B6NY18_9ZZZZ</name>
<proteinExistence type="predicted"/>
<comment type="caution">
    <text evidence="1">The sequence shown here is derived from an EMBL/GenBank/DDBJ whole genome shotgun (WGS) entry which is preliminary data.</text>
</comment>
<protein>
    <submittedName>
        <fullName evidence="1">Uncharacterized protein</fullName>
    </submittedName>
</protein>
<sequence length="67" mass="7942">MDGTPAVRHGTYRAIYTVKRVIDPRENTRLRQHFWRNGNFSEIVPRLRVNKRCASYAKTRVFEYTAA</sequence>
<reference evidence="1" key="1">
    <citation type="submission" date="2013-11" db="EMBL/GenBank/DDBJ databases">
        <title>Microbial diversity, functional groups and degradation webs in Northern and Southern Mediterranean and Red Sea marine crude oil polluted sites.</title>
        <authorList>
            <person name="Daffonchio D."/>
            <person name="Mapelli F."/>
            <person name="Ferrer M."/>
            <person name="Richter M."/>
            <person name="Cherif A."/>
            <person name="Malkawi H.I."/>
            <person name="Yakimov M.M."/>
            <person name="Abdel-Fattah Y.R."/>
            <person name="Blaghen M."/>
            <person name="Golyshin P.N."/>
            <person name="Kalogerakis N."/>
            <person name="Boon N."/>
            <person name="Magagnini M."/>
            <person name="Fava F."/>
        </authorList>
    </citation>
    <scope>NUCLEOTIDE SEQUENCE</scope>
</reference>
<evidence type="ECO:0000313" key="1">
    <source>
        <dbReference type="EMBL" id="KTF08309.1"/>
    </source>
</evidence>
<accession>A0A1B6NY18</accession>
<dbReference type="EMBL" id="AYSL01000034">
    <property type="protein sequence ID" value="KTF08309.1"/>
    <property type="molecule type" value="Genomic_DNA"/>
</dbReference>